<protein>
    <submittedName>
        <fullName evidence="2">Uncharacterized protein</fullName>
    </submittedName>
</protein>
<feature type="region of interest" description="Disordered" evidence="1">
    <location>
        <begin position="193"/>
        <end position="214"/>
    </location>
</feature>
<organism evidence="2 3">
    <name type="scientific">Durusdinium trenchii</name>
    <dbReference type="NCBI Taxonomy" id="1381693"/>
    <lineage>
        <taxon>Eukaryota</taxon>
        <taxon>Sar</taxon>
        <taxon>Alveolata</taxon>
        <taxon>Dinophyceae</taxon>
        <taxon>Suessiales</taxon>
        <taxon>Symbiodiniaceae</taxon>
        <taxon>Durusdinium</taxon>
    </lineage>
</organism>
<dbReference type="EMBL" id="CAXAMM010013324">
    <property type="protein sequence ID" value="CAK9031002.1"/>
    <property type="molecule type" value="Genomic_DNA"/>
</dbReference>
<comment type="caution">
    <text evidence="2">The sequence shown here is derived from an EMBL/GenBank/DDBJ whole genome shotgun (WGS) entry which is preliminary data.</text>
</comment>
<accession>A0ABP0KVT5</accession>
<name>A0ABP0KVT5_9DINO</name>
<gene>
    <name evidence="2" type="ORF">SCF082_LOCUS19440</name>
</gene>
<evidence type="ECO:0000256" key="1">
    <source>
        <dbReference type="SAM" id="MobiDB-lite"/>
    </source>
</evidence>
<evidence type="ECO:0000313" key="3">
    <source>
        <dbReference type="Proteomes" id="UP001642464"/>
    </source>
</evidence>
<dbReference type="Proteomes" id="UP001642464">
    <property type="component" value="Unassembled WGS sequence"/>
</dbReference>
<feature type="region of interest" description="Disordered" evidence="1">
    <location>
        <begin position="261"/>
        <end position="285"/>
    </location>
</feature>
<keyword evidence="3" id="KW-1185">Reference proteome</keyword>
<sequence>MFRHSMVCLAYYDEDGDRLQRRKERYLDEMTKQVGEVLLRATTQAQTLCGMLSAQLDEKVGEHVRRMQRILEEVEKQAEKSDSKDVDELYSRLAELMAHHLHQLRKPAIDHFQKLIRLSGKAWFLEDTLQQQRHTSMTELLTVTSNSKGRMNVPRTQTAHDDPEMALLLGSQIVQGSLRWCACCYQRKSETATSQARRTTSFDQTFSLPSHDDMADELREPTPDEMRRSPEAVVLRPVKLVLKWFEKIEPLHSRRDPRAEVLRGIPPGGSPNAAMAQIKGVPCRK</sequence>
<feature type="compositionally biased region" description="Polar residues" evidence="1">
    <location>
        <begin position="193"/>
        <end position="208"/>
    </location>
</feature>
<evidence type="ECO:0000313" key="2">
    <source>
        <dbReference type="EMBL" id="CAK9031002.1"/>
    </source>
</evidence>
<reference evidence="2 3" key="1">
    <citation type="submission" date="2024-02" db="EMBL/GenBank/DDBJ databases">
        <authorList>
            <person name="Chen Y."/>
            <person name="Shah S."/>
            <person name="Dougan E. K."/>
            <person name="Thang M."/>
            <person name="Chan C."/>
        </authorList>
    </citation>
    <scope>NUCLEOTIDE SEQUENCE [LARGE SCALE GENOMIC DNA]</scope>
</reference>
<proteinExistence type="predicted"/>